<dbReference type="Proteomes" id="UP000655225">
    <property type="component" value="Unassembled WGS sequence"/>
</dbReference>
<name>A0A834YM67_TETSI</name>
<accession>A0A834YM67</accession>
<dbReference type="InterPro" id="IPR015947">
    <property type="entry name" value="PUA-like_sf"/>
</dbReference>
<sequence length="95" mass="11009">MGGRIQGNYRNPCLTLHQPWASLLVYGIKRIEGRSWPAPIRVYLCHSVISWNLNVLLFQYFEQEQRLGVLSLLGFVGSCKLQVARSYHSMRNLKM</sequence>
<organism evidence="2 3">
    <name type="scientific">Tetracentron sinense</name>
    <name type="common">Spur-leaf</name>
    <dbReference type="NCBI Taxonomy" id="13715"/>
    <lineage>
        <taxon>Eukaryota</taxon>
        <taxon>Viridiplantae</taxon>
        <taxon>Streptophyta</taxon>
        <taxon>Embryophyta</taxon>
        <taxon>Tracheophyta</taxon>
        <taxon>Spermatophyta</taxon>
        <taxon>Magnoliopsida</taxon>
        <taxon>Trochodendrales</taxon>
        <taxon>Trochodendraceae</taxon>
        <taxon>Tetracentron</taxon>
    </lineage>
</organism>
<gene>
    <name evidence="2" type="ORF">HHK36_026887</name>
</gene>
<dbReference type="EMBL" id="JABCRI010000020">
    <property type="protein sequence ID" value="KAF8388221.1"/>
    <property type="molecule type" value="Genomic_DNA"/>
</dbReference>
<evidence type="ECO:0000259" key="1">
    <source>
        <dbReference type="Pfam" id="PF04266"/>
    </source>
</evidence>
<reference evidence="2 3" key="1">
    <citation type="submission" date="2020-04" db="EMBL/GenBank/DDBJ databases">
        <title>Plant Genome Project.</title>
        <authorList>
            <person name="Zhang R.-G."/>
        </authorList>
    </citation>
    <scope>NUCLEOTIDE SEQUENCE [LARGE SCALE GENOMIC DNA]</scope>
    <source>
        <strain evidence="2">YNK0</strain>
        <tissue evidence="2">Leaf</tissue>
    </source>
</reference>
<dbReference type="Pfam" id="PF04266">
    <property type="entry name" value="ASCH"/>
    <property type="match status" value="1"/>
</dbReference>
<dbReference type="SUPFAM" id="SSF88697">
    <property type="entry name" value="PUA domain-like"/>
    <property type="match status" value="1"/>
</dbReference>
<dbReference type="OrthoDB" id="338816at2759"/>
<comment type="caution">
    <text evidence="2">The sequence shown here is derived from an EMBL/GenBank/DDBJ whole genome shotgun (WGS) entry which is preliminary data.</text>
</comment>
<keyword evidence="3" id="KW-1185">Reference proteome</keyword>
<dbReference type="AlphaFoldDB" id="A0A834YM67"/>
<dbReference type="Gene3D" id="2.30.130.30">
    <property type="entry name" value="Hypothetical protein"/>
    <property type="match status" value="1"/>
</dbReference>
<evidence type="ECO:0000313" key="3">
    <source>
        <dbReference type="Proteomes" id="UP000655225"/>
    </source>
</evidence>
<dbReference type="InterPro" id="IPR007374">
    <property type="entry name" value="ASCH_domain"/>
</dbReference>
<feature type="domain" description="ASCH" evidence="1">
    <location>
        <begin position="14"/>
        <end position="52"/>
    </location>
</feature>
<proteinExistence type="predicted"/>
<evidence type="ECO:0000313" key="2">
    <source>
        <dbReference type="EMBL" id="KAF8388221.1"/>
    </source>
</evidence>
<protein>
    <recommendedName>
        <fullName evidence="1">ASCH domain-containing protein</fullName>
    </recommendedName>
</protein>